<dbReference type="NCBIfam" id="NF009314">
    <property type="entry name" value="PRK12674.1-2"/>
    <property type="match status" value="1"/>
</dbReference>
<feature type="transmembrane region" description="Helical" evidence="1">
    <location>
        <begin position="71"/>
        <end position="89"/>
    </location>
</feature>
<keyword evidence="1" id="KW-0472">Membrane</keyword>
<feature type="transmembrane region" description="Helical" evidence="1">
    <location>
        <begin position="39"/>
        <end position="59"/>
    </location>
</feature>
<dbReference type="RefSeq" id="WP_078744910.1">
    <property type="nucleotide sequence ID" value="NZ_FUXG01000007.1"/>
</dbReference>
<dbReference type="OrthoDB" id="9813804at2"/>
<dbReference type="PANTHER" id="PTHR34703:SF1">
    <property type="entry name" value="ANTIPORTER SUBUNIT MNHG2-RELATED"/>
    <property type="match status" value="1"/>
</dbReference>
<name>A0A1T4NZ68_9GAMM</name>
<gene>
    <name evidence="2" type="ORF">BTE48_10595</name>
</gene>
<dbReference type="EMBL" id="MTSM01000013">
    <property type="protein sequence ID" value="OPX55072.1"/>
    <property type="molecule type" value="Genomic_DNA"/>
</dbReference>
<organism evidence="2 3">
    <name type="scientific">Oceanospirillum multiglobuliferum</name>
    <dbReference type="NCBI Taxonomy" id="64969"/>
    <lineage>
        <taxon>Bacteria</taxon>
        <taxon>Pseudomonadati</taxon>
        <taxon>Pseudomonadota</taxon>
        <taxon>Gammaproteobacteria</taxon>
        <taxon>Oceanospirillales</taxon>
        <taxon>Oceanospirillaceae</taxon>
        <taxon>Oceanospirillum</taxon>
    </lineage>
</organism>
<proteinExistence type="predicted"/>
<evidence type="ECO:0000313" key="2">
    <source>
        <dbReference type="EMBL" id="OPX55072.1"/>
    </source>
</evidence>
<dbReference type="InterPro" id="IPR005133">
    <property type="entry name" value="PhaG_MnhG_YufB"/>
</dbReference>
<reference evidence="2 3" key="1">
    <citation type="submission" date="2017-01" db="EMBL/GenBank/DDBJ databases">
        <title>Genome Sequencing of a Marine Spirillum, Oceanospirillum multiglobuliferum ATCC 33336, from Japan.</title>
        <authorList>
            <person name="Carney J.G."/>
            <person name="Trachtenberg A.M."/>
            <person name="Rheaume B.A."/>
            <person name="Linnane J.D."/>
            <person name="Pitts N.L."/>
            <person name="Mykles D.L."/>
            <person name="Maclea K.S."/>
        </authorList>
    </citation>
    <scope>NUCLEOTIDE SEQUENCE [LARGE SCALE GENOMIC DNA]</scope>
    <source>
        <strain evidence="2 3">ATCC 33336</strain>
    </source>
</reference>
<dbReference type="Pfam" id="PF03334">
    <property type="entry name" value="PhaG_MnhG_YufB"/>
    <property type="match status" value="1"/>
</dbReference>
<comment type="caution">
    <text evidence="2">The sequence shown here is derived from an EMBL/GenBank/DDBJ whole genome shotgun (WGS) entry which is preliminary data.</text>
</comment>
<sequence>MPFWLELIVSVFLLVGGVFLLVGSIGLARLPDIYTRLHAPTKATTLGLAGLLIASMLLFSWQNSTLSIHELLIALFLFITAPVSANMIAKTALHHRLPALERTQNQDLAAAARERLTPDAPKKKGKK</sequence>
<keyword evidence="3" id="KW-1185">Reference proteome</keyword>
<evidence type="ECO:0000256" key="1">
    <source>
        <dbReference type="SAM" id="Phobius"/>
    </source>
</evidence>
<protein>
    <submittedName>
        <fullName evidence="2">Na+/H+ antiporter subunit G</fullName>
    </submittedName>
</protein>
<dbReference type="STRING" id="64969.SAMN02745127_01287"/>
<dbReference type="NCBIfam" id="NF009316">
    <property type="entry name" value="PRK12674.1-5"/>
    <property type="match status" value="1"/>
</dbReference>
<dbReference type="GO" id="GO:0015385">
    <property type="term" value="F:sodium:proton antiporter activity"/>
    <property type="evidence" value="ECO:0007669"/>
    <property type="project" value="TreeGrafter"/>
</dbReference>
<evidence type="ECO:0000313" key="3">
    <source>
        <dbReference type="Proteomes" id="UP000191418"/>
    </source>
</evidence>
<keyword evidence="1" id="KW-1133">Transmembrane helix</keyword>
<accession>A0A1T4NZ68</accession>
<dbReference type="Proteomes" id="UP000191418">
    <property type="component" value="Unassembled WGS sequence"/>
</dbReference>
<feature type="transmembrane region" description="Helical" evidence="1">
    <location>
        <begin position="6"/>
        <end position="27"/>
    </location>
</feature>
<dbReference type="NCBIfam" id="TIGR01300">
    <property type="entry name" value="CPA3_mnhG_phaG"/>
    <property type="match status" value="1"/>
</dbReference>
<dbReference type="PANTHER" id="PTHR34703">
    <property type="entry name" value="ANTIPORTER SUBUNIT MNHG2-RELATED"/>
    <property type="match status" value="1"/>
</dbReference>
<dbReference type="AlphaFoldDB" id="A0A1T4NZ68"/>
<keyword evidence="1" id="KW-0812">Transmembrane</keyword>